<gene>
    <name evidence="6" type="primary">ygfZ_4</name>
    <name evidence="6" type="ORF">GALL_148350</name>
</gene>
<dbReference type="PANTHER" id="PTHR22602:SF0">
    <property type="entry name" value="TRANSFERASE CAF17, MITOCHONDRIAL-RELATED"/>
    <property type="match status" value="1"/>
</dbReference>
<dbReference type="InterPro" id="IPR029043">
    <property type="entry name" value="GcvT/YgfZ_C"/>
</dbReference>
<dbReference type="NCBIfam" id="TIGR03317">
    <property type="entry name" value="ygfZ_signature"/>
    <property type="match status" value="1"/>
</dbReference>
<accession>A0A1J5S3R6</accession>
<dbReference type="InterPro" id="IPR027266">
    <property type="entry name" value="TrmE/GcvT-like"/>
</dbReference>
<keyword evidence="3" id="KW-0496">Mitochondrion</keyword>
<evidence type="ECO:0000256" key="4">
    <source>
        <dbReference type="SAM" id="MobiDB-lite"/>
    </source>
</evidence>
<dbReference type="InterPro" id="IPR006222">
    <property type="entry name" value="GCVT_N"/>
</dbReference>
<dbReference type="PANTHER" id="PTHR22602">
    <property type="entry name" value="TRANSFERASE CAF17, MITOCHONDRIAL-RELATED"/>
    <property type="match status" value="1"/>
</dbReference>
<dbReference type="EMBL" id="MLJW01000069">
    <property type="protein sequence ID" value="OIR03057.1"/>
    <property type="molecule type" value="Genomic_DNA"/>
</dbReference>
<comment type="caution">
    <text evidence="6">The sequence shown here is derived from an EMBL/GenBank/DDBJ whole genome shotgun (WGS) entry which is preliminary data.</text>
</comment>
<feature type="region of interest" description="Disordered" evidence="4">
    <location>
        <begin position="328"/>
        <end position="347"/>
    </location>
</feature>
<organism evidence="6">
    <name type="scientific">mine drainage metagenome</name>
    <dbReference type="NCBI Taxonomy" id="410659"/>
    <lineage>
        <taxon>unclassified sequences</taxon>
        <taxon>metagenomes</taxon>
        <taxon>ecological metagenomes</taxon>
    </lineage>
</organism>
<name>A0A1J5S3R6_9ZZZZ</name>
<dbReference type="AlphaFoldDB" id="A0A1J5S3R6"/>
<dbReference type="Pfam" id="PF01571">
    <property type="entry name" value="GCV_T"/>
    <property type="match status" value="1"/>
</dbReference>
<dbReference type="SUPFAM" id="SSF101790">
    <property type="entry name" value="Aminomethyltransferase beta-barrel domain"/>
    <property type="match status" value="1"/>
</dbReference>
<keyword evidence="2" id="KW-0809">Transit peptide</keyword>
<dbReference type="PIRSF" id="PIRSF006487">
    <property type="entry name" value="GcvT"/>
    <property type="match status" value="1"/>
</dbReference>
<dbReference type="InterPro" id="IPR017703">
    <property type="entry name" value="YgfZ/GCV_T_CS"/>
</dbReference>
<dbReference type="GO" id="GO:0005739">
    <property type="term" value="C:mitochondrion"/>
    <property type="evidence" value="ECO:0007669"/>
    <property type="project" value="UniProtKB-SubCell"/>
</dbReference>
<dbReference type="InterPro" id="IPR045179">
    <property type="entry name" value="YgfZ/GcvT"/>
</dbReference>
<evidence type="ECO:0000256" key="2">
    <source>
        <dbReference type="ARBA" id="ARBA00022946"/>
    </source>
</evidence>
<evidence type="ECO:0000259" key="5">
    <source>
        <dbReference type="Pfam" id="PF01571"/>
    </source>
</evidence>
<evidence type="ECO:0000256" key="1">
    <source>
        <dbReference type="ARBA" id="ARBA00004173"/>
    </source>
</evidence>
<dbReference type="GO" id="GO:0016226">
    <property type="term" value="P:iron-sulfur cluster assembly"/>
    <property type="evidence" value="ECO:0007669"/>
    <property type="project" value="TreeGrafter"/>
</dbReference>
<dbReference type="SUPFAM" id="SSF103025">
    <property type="entry name" value="Folate-binding domain"/>
    <property type="match status" value="1"/>
</dbReference>
<feature type="domain" description="GCVT N-terminal" evidence="5">
    <location>
        <begin position="25"/>
        <end position="172"/>
    </location>
</feature>
<comment type="subcellular location">
    <subcellularLocation>
        <location evidence="1">Mitochondrion</location>
    </subcellularLocation>
</comment>
<reference evidence="6" key="1">
    <citation type="submission" date="2016-10" db="EMBL/GenBank/DDBJ databases">
        <title>Sequence of Gallionella enrichment culture.</title>
        <authorList>
            <person name="Poehlein A."/>
            <person name="Muehling M."/>
            <person name="Daniel R."/>
        </authorList>
    </citation>
    <scope>NUCLEOTIDE SEQUENCE</scope>
</reference>
<proteinExistence type="predicted"/>
<sequence length="347" mass="36639">MNWTDFLALQGARNDCLDFGDPDGELATARTATILVPLADLGLIRAIGDDAASFLHNLLTNDVKNLPAEGVRASGMCNAKGRLLASFLMWRDDAGFLLALSADLLPSVLKKLSMYVLRSKLKLSDENGKTMLLGLSGPGAAEALAGVGAAPSVSMTLGRFGRGQVINLGGDRHLLAVPAEQAQSVWQDLTTLARPAGLAAWHWLEIVAGTPRVVAATQEAFVPQMVNFELIGGVSFSKGCYPGQEIVARTQYLGKIKRRMYRAHIEGALPSPGAPLFAPETGDQACGAIALGAPSPQGGFEALAVIQSSCFEAGEVHLDSPDGPRLSFLPLPYELQPETRPQPDGVS</sequence>
<dbReference type="Gene3D" id="3.30.1360.120">
    <property type="entry name" value="Probable tRNA modification gtpase trme, domain 1"/>
    <property type="match status" value="1"/>
</dbReference>
<evidence type="ECO:0000256" key="3">
    <source>
        <dbReference type="ARBA" id="ARBA00023128"/>
    </source>
</evidence>
<evidence type="ECO:0000313" key="6">
    <source>
        <dbReference type="EMBL" id="OIR03057.1"/>
    </source>
</evidence>
<protein>
    <submittedName>
        <fullName evidence="6">tRNA-modifying protein YgfZ</fullName>
    </submittedName>
</protein>